<dbReference type="Proteomes" id="UP001634747">
    <property type="component" value="Unassembled WGS sequence"/>
</dbReference>
<gene>
    <name evidence="1" type="ORF">ACK2TP_07920</name>
</gene>
<sequence>MENNFLIAIFRIAEQTGSTEQNKAKYIGLVPSENPNTCPIYYLSDTLFGLREKMTERVIKWDEVERALSKGGEFYIPRPMSISQGAIDKLKGA</sequence>
<evidence type="ECO:0000313" key="1">
    <source>
        <dbReference type="EMBL" id="MFN2975687.1"/>
    </source>
</evidence>
<protein>
    <submittedName>
        <fullName evidence="1">Uncharacterized protein</fullName>
    </submittedName>
</protein>
<evidence type="ECO:0000313" key="2">
    <source>
        <dbReference type="Proteomes" id="UP001634747"/>
    </source>
</evidence>
<accession>A0ABW9KIR6</accession>
<name>A0ABW9KIR6_9BACT</name>
<reference evidence="1 2" key="1">
    <citation type="submission" date="2024-12" db="EMBL/GenBank/DDBJ databases">
        <authorList>
            <person name="Lee Y."/>
        </authorList>
    </citation>
    <scope>NUCLEOTIDE SEQUENCE [LARGE SCALE GENOMIC DNA]</scope>
    <source>
        <strain evidence="1 2">03SUJ4</strain>
    </source>
</reference>
<proteinExistence type="predicted"/>
<dbReference type="EMBL" id="JBJYXY010000001">
    <property type="protein sequence ID" value="MFN2975687.1"/>
    <property type="molecule type" value="Genomic_DNA"/>
</dbReference>
<organism evidence="1 2">
    <name type="scientific">Terriglobus aquaticus</name>
    <dbReference type="NCBI Taxonomy" id="940139"/>
    <lineage>
        <taxon>Bacteria</taxon>
        <taxon>Pseudomonadati</taxon>
        <taxon>Acidobacteriota</taxon>
        <taxon>Terriglobia</taxon>
        <taxon>Terriglobales</taxon>
        <taxon>Acidobacteriaceae</taxon>
        <taxon>Terriglobus</taxon>
    </lineage>
</organism>
<comment type="caution">
    <text evidence="1">The sequence shown here is derived from an EMBL/GenBank/DDBJ whole genome shotgun (WGS) entry which is preliminary data.</text>
</comment>
<dbReference type="RefSeq" id="WP_263412794.1">
    <property type="nucleotide sequence ID" value="NZ_BAABBH010000001.1"/>
</dbReference>
<keyword evidence="2" id="KW-1185">Reference proteome</keyword>